<dbReference type="Proteomes" id="UP000306038">
    <property type="component" value="Unassembled WGS sequence"/>
</dbReference>
<evidence type="ECO:0000313" key="2">
    <source>
        <dbReference type="Proteomes" id="UP000306038"/>
    </source>
</evidence>
<comment type="caution">
    <text evidence="1">The sequence shown here is derived from an EMBL/GenBank/DDBJ whole genome shotgun (WGS) entry which is preliminary data.</text>
</comment>
<sequence length="412" mass="49166">MNRLIIIGNGFDLAHGLPTSYGSFLNWIWKNFDKSVTDDLFNCLFHINNNFFFPKSFNSYKDFYNEVENQFNAPDYLVKNSDYGDKSFQIFYNGYNDNEEYAIFEFRNKLFELITVNNVENWVDIEKIYYDVLISIVNRDHKYRAIKDVKQLNNDLREIKQLLEHYLYTEVESKYNFKKDYSNFDSIIDLFEYKFKKLGFNEDNDFFLEFPPDFKKSLIQFDNHFRVTSTVHYSNIFLDFNYTSNIQNYINVLSRKNRVSFGNSIHIQIHGKIKDSSNPINFGFGDEMDHHYKVLENTGDNDFLQNIKSFMYFNNSNYRNLLDWVENDAYQIYIMGHSCGLSDRTLLNTLFEHNNCKSIKIFYHQKADGSDNFTELSQNISRHFNKKSVMREKVVNKSLSKPLPQDVIYNLK</sequence>
<keyword evidence="2" id="KW-1185">Reference proteome</keyword>
<gene>
    <name evidence="1" type="ORF">EK417_08420</name>
</gene>
<organism evidence="1 2">
    <name type="scientific">Chryseobacterium candidae</name>
    <dbReference type="NCBI Taxonomy" id="1978493"/>
    <lineage>
        <taxon>Bacteria</taxon>
        <taxon>Pseudomonadati</taxon>
        <taxon>Bacteroidota</taxon>
        <taxon>Flavobacteriia</taxon>
        <taxon>Flavobacteriales</taxon>
        <taxon>Weeksellaceae</taxon>
        <taxon>Chryseobacterium group</taxon>
        <taxon>Chryseobacterium</taxon>
    </lineage>
</organism>
<proteinExistence type="predicted"/>
<dbReference type="RefSeq" id="WP_136521895.1">
    <property type="nucleotide sequence ID" value="NZ_SDLV01000015.1"/>
</dbReference>
<accession>A0ABY2R8I9</accession>
<dbReference type="EMBL" id="SDLV01000015">
    <property type="protein sequence ID" value="THV61923.1"/>
    <property type="molecule type" value="Genomic_DNA"/>
</dbReference>
<evidence type="ECO:0008006" key="3">
    <source>
        <dbReference type="Google" id="ProtNLM"/>
    </source>
</evidence>
<dbReference type="InterPro" id="IPR025935">
    <property type="entry name" value="AbiH"/>
</dbReference>
<dbReference type="Pfam" id="PF14253">
    <property type="entry name" value="AbiH"/>
    <property type="match status" value="1"/>
</dbReference>
<name>A0ABY2R8I9_9FLAO</name>
<evidence type="ECO:0000313" key="1">
    <source>
        <dbReference type="EMBL" id="THV61923.1"/>
    </source>
</evidence>
<protein>
    <recommendedName>
        <fullName evidence="3">Bacteriophage abortive infection AbiH</fullName>
    </recommendedName>
</protein>
<reference evidence="1 2" key="1">
    <citation type="submission" date="2019-01" db="EMBL/GenBank/DDBJ databases">
        <authorList>
            <person name="B I."/>
            <person name="Ch S."/>
            <person name="Ch V.R."/>
        </authorList>
    </citation>
    <scope>NUCLEOTIDE SEQUENCE [LARGE SCALE GENOMIC DNA]</scope>
    <source>
        <strain evidence="1 2">JC507</strain>
    </source>
</reference>